<dbReference type="EMBL" id="QHKI01000130">
    <property type="protein sequence ID" value="RSM59695.1"/>
    <property type="molecule type" value="Genomic_DNA"/>
</dbReference>
<protein>
    <submittedName>
        <fullName evidence="2">ISAs1 family transposase</fullName>
    </submittedName>
</protein>
<reference evidence="2 3" key="1">
    <citation type="submission" date="2018-05" db="EMBL/GenBank/DDBJ databases">
        <title>Evolution of GPA BGCs.</title>
        <authorList>
            <person name="Waglechner N."/>
            <person name="Wright G.D."/>
        </authorList>
    </citation>
    <scope>NUCLEOTIDE SEQUENCE [LARGE SCALE GENOMIC DNA]</scope>
    <source>
        <strain evidence="2 3">A82846</strain>
    </source>
</reference>
<sequence>RVRTGTAPRAMASFRNLAISTLRHHGWTNIAKGLRHMARNPLRPLALLGIPT</sequence>
<name>A0A428ZA03_KIBAR</name>
<evidence type="ECO:0000313" key="2">
    <source>
        <dbReference type="EMBL" id="RSM84881.1"/>
    </source>
</evidence>
<dbReference type="Proteomes" id="UP000287547">
    <property type="component" value="Unassembled WGS sequence"/>
</dbReference>
<accession>A0A428ZA03</accession>
<feature type="non-terminal residue" evidence="2">
    <location>
        <position position="1"/>
    </location>
</feature>
<organism evidence="2 3">
    <name type="scientific">Kibdelosporangium aridum</name>
    <dbReference type="NCBI Taxonomy" id="2030"/>
    <lineage>
        <taxon>Bacteria</taxon>
        <taxon>Bacillati</taxon>
        <taxon>Actinomycetota</taxon>
        <taxon>Actinomycetes</taxon>
        <taxon>Pseudonocardiales</taxon>
        <taxon>Pseudonocardiaceae</taxon>
        <taxon>Kibdelosporangium</taxon>
    </lineage>
</organism>
<evidence type="ECO:0000313" key="3">
    <source>
        <dbReference type="Proteomes" id="UP000287547"/>
    </source>
</evidence>
<gene>
    <name evidence="2" type="ORF">DMH04_18605</name>
    <name evidence="1" type="ORF">DMH04_55515</name>
</gene>
<evidence type="ECO:0000313" key="1">
    <source>
        <dbReference type="EMBL" id="RSM59695.1"/>
    </source>
</evidence>
<dbReference type="EMBL" id="QHKI01000014">
    <property type="protein sequence ID" value="RSM84881.1"/>
    <property type="molecule type" value="Genomic_DNA"/>
</dbReference>
<proteinExistence type="predicted"/>
<comment type="caution">
    <text evidence="2">The sequence shown here is derived from an EMBL/GenBank/DDBJ whole genome shotgun (WGS) entry which is preliminary data.</text>
</comment>
<dbReference type="AlphaFoldDB" id="A0A428ZA03"/>